<accession>A0A4D5RYT6</accession>
<feature type="chain" id="PRO_5020021701" evidence="1">
    <location>
        <begin position="17"/>
        <end position="224"/>
    </location>
</feature>
<protein>
    <submittedName>
        <fullName evidence="3">Putative pogo family transposase</fullName>
    </submittedName>
</protein>
<dbReference type="VEuPathDB" id="VectorBase:ISCI004168"/>
<dbReference type="OrthoDB" id="6485161at2759"/>
<dbReference type="Pfam" id="PF03184">
    <property type="entry name" value="DDE_1"/>
    <property type="match status" value="1"/>
</dbReference>
<reference evidence="3" key="1">
    <citation type="submission" date="2019-04" db="EMBL/GenBank/DDBJ databases">
        <title>An insight into the mialome of Ixodes scapularis.</title>
        <authorList>
            <person name="Ribeiro J.M."/>
            <person name="Mather T.N."/>
            <person name="Karim S."/>
        </authorList>
    </citation>
    <scope>NUCLEOTIDE SEQUENCE</scope>
</reference>
<dbReference type="InterPro" id="IPR004875">
    <property type="entry name" value="DDE_SF_endonuclease_dom"/>
</dbReference>
<name>A0A4D5RYT6_IXOSC</name>
<dbReference type="VEuPathDB" id="VectorBase:ISCP_031360"/>
<dbReference type="EMBL" id="GHJT01007076">
    <property type="protein sequence ID" value="MOY41047.1"/>
    <property type="molecule type" value="Transcribed_RNA"/>
</dbReference>
<dbReference type="PANTHER" id="PTHR19303">
    <property type="entry name" value="TRANSPOSON"/>
    <property type="match status" value="1"/>
</dbReference>
<dbReference type="InterPro" id="IPR050863">
    <property type="entry name" value="CenT-Element_Derived"/>
</dbReference>
<organism evidence="3">
    <name type="scientific">Ixodes scapularis</name>
    <name type="common">Black-legged tick</name>
    <name type="synonym">Deer tick</name>
    <dbReference type="NCBI Taxonomy" id="6945"/>
    <lineage>
        <taxon>Eukaryota</taxon>
        <taxon>Metazoa</taxon>
        <taxon>Ecdysozoa</taxon>
        <taxon>Arthropoda</taxon>
        <taxon>Chelicerata</taxon>
        <taxon>Arachnida</taxon>
        <taxon>Acari</taxon>
        <taxon>Parasitiformes</taxon>
        <taxon>Ixodida</taxon>
        <taxon>Ixodoidea</taxon>
        <taxon>Ixodidae</taxon>
        <taxon>Ixodinae</taxon>
        <taxon>Ixodes</taxon>
    </lineage>
</organism>
<evidence type="ECO:0000313" key="3">
    <source>
        <dbReference type="EMBL" id="MOY41047.1"/>
    </source>
</evidence>
<dbReference type="AlphaFoldDB" id="A0A4D5RYT6"/>
<feature type="domain" description="DDE-1" evidence="2">
    <location>
        <begin position="8"/>
        <end position="162"/>
    </location>
</feature>
<dbReference type="VEuPathDB" id="VectorBase:ISCW004168"/>
<dbReference type="GO" id="GO:0003676">
    <property type="term" value="F:nucleic acid binding"/>
    <property type="evidence" value="ECO:0007669"/>
    <property type="project" value="InterPro"/>
</dbReference>
<evidence type="ECO:0000259" key="2">
    <source>
        <dbReference type="Pfam" id="PF03184"/>
    </source>
</evidence>
<feature type="signal peptide" evidence="1">
    <location>
        <begin position="1"/>
        <end position="16"/>
    </location>
</feature>
<proteinExistence type="predicted"/>
<evidence type="ECO:0000256" key="1">
    <source>
        <dbReference type="SAM" id="SignalP"/>
    </source>
</evidence>
<sequence>MLSCLRLLRLLVVGFAGVWNETESRLLSENVRVTCSRNGWMTTPVFLEWVRRVWGANKDDVRRLLVLDQAPIHKTEAAREALDGKETDVVFIPGGCTSILQPADVCWMKPFKDALRNRWSSFLREGAVTAKGNLKKPSRQDVVSFVSEAWASLSEEAVLTSFKRCGISTRLDGSEDGELNHRLASVSDEPAMGPEARESIVDEVVQLVFDSDSDESFDGFSDDE</sequence>
<keyword evidence="1" id="KW-0732">Signal</keyword>
<dbReference type="PANTHER" id="PTHR19303:SF57">
    <property type="entry name" value="HTH CENPB-TYPE DOMAIN-CONTAINING PROTEIN"/>
    <property type="match status" value="1"/>
</dbReference>